<evidence type="ECO:0000313" key="3">
    <source>
        <dbReference type="Proteomes" id="UP000054248"/>
    </source>
</evidence>
<dbReference type="OrthoDB" id="3318582at2759"/>
<sequence>MTLARLLEPPSQPIASLRPYQMECDLLLPPSEIPRMTLDQARSPLLAADAGPNGLHHIRQSLELNQINSPDFGNDPHAPLPVRLPPTANPTPSPPCYQGLPTRPPDLRQPTPSRTSGLPPAPVPEATLPSCRKLSLRRGQGFLVLTTG</sequence>
<organism evidence="2 3">
    <name type="scientific">Tulasnella calospora MUT 4182</name>
    <dbReference type="NCBI Taxonomy" id="1051891"/>
    <lineage>
        <taxon>Eukaryota</taxon>
        <taxon>Fungi</taxon>
        <taxon>Dikarya</taxon>
        <taxon>Basidiomycota</taxon>
        <taxon>Agaricomycotina</taxon>
        <taxon>Agaricomycetes</taxon>
        <taxon>Cantharellales</taxon>
        <taxon>Tulasnellaceae</taxon>
        <taxon>Tulasnella</taxon>
    </lineage>
</organism>
<gene>
    <name evidence="2" type="ORF">M407DRAFT_28192</name>
</gene>
<dbReference type="AlphaFoldDB" id="A0A0C3KLR7"/>
<protein>
    <submittedName>
        <fullName evidence="2">Uncharacterized protein</fullName>
    </submittedName>
</protein>
<keyword evidence="3" id="KW-1185">Reference proteome</keyword>
<reference evidence="3" key="2">
    <citation type="submission" date="2015-01" db="EMBL/GenBank/DDBJ databases">
        <title>Evolutionary Origins and Diversification of the Mycorrhizal Mutualists.</title>
        <authorList>
            <consortium name="DOE Joint Genome Institute"/>
            <consortium name="Mycorrhizal Genomics Consortium"/>
            <person name="Kohler A."/>
            <person name="Kuo A."/>
            <person name="Nagy L.G."/>
            <person name="Floudas D."/>
            <person name="Copeland A."/>
            <person name="Barry K.W."/>
            <person name="Cichocki N."/>
            <person name="Veneault-Fourrey C."/>
            <person name="LaButti K."/>
            <person name="Lindquist E.A."/>
            <person name="Lipzen A."/>
            <person name="Lundell T."/>
            <person name="Morin E."/>
            <person name="Murat C."/>
            <person name="Riley R."/>
            <person name="Ohm R."/>
            <person name="Sun H."/>
            <person name="Tunlid A."/>
            <person name="Henrissat B."/>
            <person name="Grigoriev I.V."/>
            <person name="Hibbett D.S."/>
            <person name="Martin F."/>
        </authorList>
    </citation>
    <scope>NUCLEOTIDE SEQUENCE [LARGE SCALE GENOMIC DNA]</scope>
    <source>
        <strain evidence="3">MUT 4182</strain>
    </source>
</reference>
<evidence type="ECO:0000256" key="1">
    <source>
        <dbReference type="SAM" id="MobiDB-lite"/>
    </source>
</evidence>
<reference evidence="2 3" key="1">
    <citation type="submission" date="2014-04" db="EMBL/GenBank/DDBJ databases">
        <authorList>
            <consortium name="DOE Joint Genome Institute"/>
            <person name="Kuo A."/>
            <person name="Girlanda M."/>
            <person name="Perotto S."/>
            <person name="Kohler A."/>
            <person name="Nagy L.G."/>
            <person name="Floudas D."/>
            <person name="Copeland A."/>
            <person name="Barry K.W."/>
            <person name="Cichocki N."/>
            <person name="Veneault-Fourrey C."/>
            <person name="LaButti K."/>
            <person name="Lindquist E.A."/>
            <person name="Lipzen A."/>
            <person name="Lundell T."/>
            <person name="Morin E."/>
            <person name="Murat C."/>
            <person name="Sun H."/>
            <person name="Tunlid A."/>
            <person name="Henrissat B."/>
            <person name="Grigoriev I.V."/>
            <person name="Hibbett D.S."/>
            <person name="Martin F."/>
            <person name="Nordberg H.P."/>
            <person name="Cantor M.N."/>
            <person name="Hua S.X."/>
        </authorList>
    </citation>
    <scope>NUCLEOTIDE SEQUENCE [LARGE SCALE GENOMIC DNA]</scope>
    <source>
        <strain evidence="2 3">MUT 4182</strain>
    </source>
</reference>
<feature type="compositionally biased region" description="Pro residues" evidence="1">
    <location>
        <begin position="78"/>
        <end position="95"/>
    </location>
</feature>
<feature type="region of interest" description="Disordered" evidence="1">
    <location>
        <begin position="66"/>
        <end position="129"/>
    </location>
</feature>
<accession>A0A0C3KLR7</accession>
<name>A0A0C3KLR7_9AGAM</name>
<dbReference type="HOGENOM" id="CLU_1760139_0_0_1"/>
<dbReference type="EMBL" id="KN823113">
    <property type="protein sequence ID" value="KIO22318.1"/>
    <property type="molecule type" value="Genomic_DNA"/>
</dbReference>
<proteinExistence type="predicted"/>
<dbReference type="Proteomes" id="UP000054248">
    <property type="component" value="Unassembled WGS sequence"/>
</dbReference>
<evidence type="ECO:0000313" key="2">
    <source>
        <dbReference type="EMBL" id="KIO22318.1"/>
    </source>
</evidence>